<evidence type="ECO:0000313" key="1">
    <source>
        <dbReference type="EMBL" id="SVC67537.1"/>
    </source>
</evidence>
<gene>
    <name evidence="1" type="ORF">METZ01_LOCUS320391</name>
</gene>
<dbReference type="EMBL" id="UINC01104416">
    <property type="protein sequence ID" value="SVC67537.1"/>
    <property type="molecule type" value="Genomic_DNA"/>
</dbReference>
<protein>
    <submittedName>
        <fullName evidence="1">Uncharacterized protein</fullName>
    </submittedName>
</protein>
<proteinExistence type="predicted"/>
<name>A0A382P412_9ZZZZ</name>
<reference evidence="1" key="1">
    <citation type="submission" date="2018-05" db="EMBL/GenBank/DDBJ databases">
        <authorList>
            <person name="Lanie J.A."/>
            <person name="Ng W.-L."/>
            <person name="Kazmierczak K.M."/>
            <person name="Andrzejewski T.M."/>
            <person name="Davidsen T.M."/>
            <person name="Wayne K.J."/>
            <person name="Tettelin H."/>
            <person name="Glass J.I."/>
            <person name="Rusch D."/>
            <person name="Podicherti R."/>
            <person name="Tsui H.-C.T."/>
            <person name="Winkler M.E."/>
        </authorList>
    </citation>
    <scope>NUCLEOTIDE SEQUENCE</scope>
</reference>
<sequence length="171" mass="19452">MLLTGLTVVSLVTMSFKIYPMTKKWQKVKTAAEEIQFGTDKKLEDVIEYLEKRLEDRVQYQFAMERLPFRLTNVLFLTDGSGRRLRSGTSSIRVAMIYQGDDQFQAQIDHRGDVTTVKENDVIPDIGHVVLIDQNQVVIQTENKLTSYPAPGQERTKPKVISGQDIVNGSF</sequence>
<organism evidence="1">
    <name type="scientific">marine metagenome</name>
    <dbReference type="NCBI Taxonomy" id="408172"/>
    <lineage>
        <taxon>unclassified sequences</taxon>
        <taxon>metagenomes</taxon>
        <taxon>ecological metagenomes</taxon>
    </lineage>
</organism>
<accession>A0A382P412</accession>
<dbReference type="AlphaFoldDB" id="A0A382P412"/>